<dbReference type="EMBL" id="JAAMPI010000938">
    <property type="protein sequence ID" value="KAF4627620.1"/>
    <property type="molecule type" value="Genomic_DNA"/>
</dbReference>
<name>A0A8H4RCK8_9HELO</name>
<keyword evidence="3" id="KW-1185">Reference proteome</keyword>
<protein>
    <submittedName>
        <fullName evidence="2">Uncharacterized protein</fullName>
    </submittedName>
</protein>
<evidence type="ECO:0000313" key="2">
    <source>
        <dbReference type="EMBL" id="KAF4627620.1"/>
    </source>
</evidence>
<dbReference type="OrthoDB" id="3546042at2759"/>
<dbReference type="InterPro" id="IPR022190">
    <property type="entry name" value="DUF3716"/>
</dbReference>
<dbReference type="AlphaFoldDB" id="A0A8H4RCK8"/>
<accession>A0A8H4RCK8</accession>
<dbReference type="Proteomes" id="UP000566819">
    <property type="component" value="Unassembled WGS sequence"/>
</dbReference>
<feature type="region of interest" description="Disordered" evidence="1">
    <location>
        <begin position="119"/>
        <end position="183"/>
    </location>
</feature>
<evidence type="ECO:0000256" key="1">
    <source>
        <dbReference type="SAM" id="MobiDB-lite"/>
    </source>
</evidence>
<comment type="caution">
    <text evidence="2">The sequence shown here is derived from an EMBL/GenBank/DDBJ whole genome shotgun (WGS) entry which is preliminary data.</text>
</comment>
<sequence length="263" mass="28672">MSQQANFALDLQDSRDIVSRATTPVARELAALPRQRDLALVVAKKIRSTPVGSDRPSYNEAALTYIVGDLQVQKCDSCSKGNGRFPNCIVAFKASGEAFFRGGCANCRYGDHPEKCSFFGKNPMKQSGDNRAGDNGHDKEKSDDNENEEKKESDEKDDEEVNEEEEREGEKGDGDGEWMPIGGDAGMYGPAAGKNFYVRGKTAYWVGGSGRGKSSWLVRNSNNSPPTFIIARISLDRGLNFEDPVSFALGGPILGMLVDERVS</sequence>
<organism evidence="2 3">
    <name type="scientific">Cudoniella acicularis</name>
    <dbReference type="NCBI Taxonomy" id="354080"/>
    <lineage>
        <taxon>Eukaryota</taxon>
        <taxon>Fungi</taxon>
        <taxon>Dikarya</taxon>
        <taxon>Ascomycota</taxon>
        <taxon>Pezizomycotina</taxon>
        <taxon>Leotiomycetes</taxon>
        <taxon>Helotiales</taxon>
        <taxon>Tricladiaceae</taxon>
        <taxon>Cudoniella</taxon>
    </lineage>
</organism>
<reference evidence="2 3" key="1">
    <citation type="submission" date="2020-03" db="EMBL/GenBank/DDBJ databases">
        <title>Draft Genome Sequence of Cudoniella acicularis.</title>
        <authorList>
            <person name="Buettner E."/>
            <person name="Kellner H."/>
        </authorList>
    </citation>
    <scope>NUCLEOTIDE SEQUENCE [LARGE SCALE GENOMIC DNA]</scope>
    <source>
        <strain evidence="2 3">DSM 108380</strain>
    </source>
</reference>
<feature type="compositionally biased region" description="Basic and acidic residues" evidence="1">
    <location>
        <begin position="131"/>
        <end position="154"/>
    </location>
</feature>
<feature type="compositionally biased region" description="Acidic residues" evidence="1">
    <location>
        <begin position="155"/>
        <end position="167"/>
    </location>
</feature>
<dbReference type="Pfam" id="PF12511">
    <property type="entry name" value="DUF3716"/>
    <property type="match status" value="1"/>
</dbReference>
<proteinExistence type="predicted"/>
<gene>
    <name evidence="2" type="ORF">G7Y89_g10533</name>
</gene>
<evidence type="ECO:0000313" key="3">
    <source>
        <dbReference type="Proteomes" id="UP000566819"/>
    </source>
</evidence>